<evidence type="ECO:0000256" key="1">
    <source>
        <dbReference type="SAM" id="Phobius"/>
    </source>
</evidence>
<evidence type="ECO:0000313" key="3">
    <source>
        <dbReference type="Proteomes" id="UP000228770"/>
    </source>
</evidence>
<dbReference type="AlphaFoldDB" id="A0A2M8C3P4"/>
<dbReference type="Proteomes" id="UP000228770">
    <property type="component" value="Unassembled WGS sequence"/>
</dbReference>
<accession>A0A2M8C3P4</accession>
<sequence length="74" mass="8433">DSGIAPGQKTRGLPRVRRLGAFLYIYLYTIFFYFSLQRAKKHGFTPVDECDITYTTPPLWEITKSAGALVNVYV</sequence>
<proteinExistence type="predicted"/>
<dbReference type="EMBL" id="PFUA01000004">
    <property type="protein sequence ID" value="PJB50715.1"/>
    <property type="molecule type" value="Genomic_DNA"/>
</dbReference>
<evidence type="ECO:0000313" key="2">
    <source>
        <dbReference type="EMBL" id="PJB50715.1"/>
    </source>
</evidence>
<keyword evidence="1" id="KW-0472">Membrane</keyword>
<name>A0A2M8C3P4_9BACT</name>
<reference evidence="3" key="1">
    <citation type="submission" date="2017-09" db="EMBL/GenBank/DDBJ databases">
        <title>Depth-based differentiation of microbial function through sediment-hosted aquifers and enrichment of novel symbionts in the deep terrestrial subsurface.</title>
        <authorList>
            <person name="Probst A.J."/>
            <person name="Ladd B."/>
            <person name="Jarett J.K."/>
            <person name="Geller-Mcgrath D.E."/>
            <person name="Sieber C.M.K."/>
            <person name="Emerson J.B."/>
            <person name="Anantharaman K."/>
            <person name="Thomas B.C."/>
            <person name="Malmstrom R."/>
            <person name="Stieglmeier M."/>
            <person name="Klingl A."/>
            <person name="Woyke T."/>
            <person name="Ryan C.M."/>
            <person name="Banfield J.F."/>
        </authorList>
    </citation>
    <scope>NUCLEOTIDE SEQUENCE [LARGE SCALE GENOMIC DNA]</scope>
</reference>
<gene>
    <name evidence="2" type="ORF">CO102_00205</name>
</gene>
<keyword evidence="1" id="KW-1133">Transmembrane helix</keyword>
<protein>
    <submittedName>
        <fullName evidence="2">Uncharacterized protein</fullName>
    </submittedName>
</protein>
<keyword evidence="1" id="KW-0812">Transmembrane</keyword>
<comment type="caution">
    <text evidence="2">The sequence shown here is derived from an EMBL/GenBank/DDBJ whole genome shotgun (WGS) entry which is preliminary data.</text>
</comment>
<feature type="non-terminal residue" evidence="2">
    <location>
        <position position="1"/>
    </location>
</feature>
<organism evidence="2 3">
    <name type="scientific">Candidatus Brennerbacteria bacterium CG_4_9_14_3_um_filter_43_9</name>
    <dbReference type="NCBI Taxonomy" id="1974522"/>
    <lineage>
        <taxon>Bacteria</taxon>
        <taxon>Candidatus Brenneribacteriota</taxon>
    </lineage>
</organism>
<feature type="transmembrane region" description="Helical" evidence="1">
    <location>
        <begin position="19"/>
        <end position="36"/>
    </location>
</feature>